<evidence type="ECO:0000256" key="2">
    <source>
        <dbReference type="ARBA" id="ARBA00022679"/>
    </source>
</evidence>
<dbReference type="InterPro" id="IPR002052">
    <property type="entry name" value="DNA_methylase_N6_adenine_CS"/>
</dbReference>
<dbReference type="RefSeq" id="WP_368654713.1">
    <property type="nucleotide sequence ID" value="NZ_CP162599.1"/>
</dbReference>
<reference evidence="3" key="1">
    <citation type="submission" date="2024-07" db="EMBL/GenBank/DDBJ databases">
        <title>Halotolerant mesophilic bacterium Ornithinibacillus sp. 4-3, sp. nov., isolated from soil.</title>
        <authorList>
            <person name="Sidarenka A.V."/>
            <person name="Guliayeva D.E."/>
            <person name="Leanovich S.I."/>
            <person name="Hileuskaya K.S."/>
            <person name="Akhremchuk A.E."/>
            <person name="Sikolenko M.A."/>
            <person name="Valentovich L.N."/>
        </authorList>
    </citation>
    <scope>NUCLEOTIDE SEQUENCE</scope>
    <source>
        <strain evidence="3">4-3</strain>
    </source>
</reference>
<dbReference type="PIRSF" id="PIRSF004553">
    <property type="entry name" value="CHP00095"/>
    <property type="match status" value="1"/>
</dbReference>
<name>A0AB39HU28_9BACI</name>
<evidence type="ECO:0000313" key="3">
    <source>
        <dbReference type="EMBL" id="XDK34035.1"/>
    </source>
</evidence>
<dbReference type="CDD" id="cd02440">
    <property type="entry name" value="AdoMet_MTases"/>
    <property type="match status" value="1"/>
</dbReference>
<dbReference type="EMBL" id="CP162599">
    <property type="protein sequence ID" value="XDK34035.1"/>
    <property type="molecule type" value="Genomic_DNA"/>
</dbReference>
<dbReference type="GO" id="GO:0052913">
    <property type="term" value="F:16S rRNA (guanine(966)-N(2))-methyltransferase activity"/>
    <property type="evidence" value="ECO:0007669"/>
    <property type="project" value="UniProtKB-EC"/>
</dbReference>
<dbReference type="Gene3D" id="3.40.50.150">
    <property type="entry name" value="Vaccinia Virus protein VP39"/>
    <property type="match status" value="1"/>
</dbReference>
<dbReference type="NCBIfam" id="TIGR00095">
    <property type="entry name" value="16S rRNA (guanine(966)-N(2))-methyltransferase RsmD"/>
    <property type="match status" value="1"/>
</dbReference>
<organism evidence="3">
    <name type="scientific">Ornithinibacillus sp. 4-3</name>
    <dbReference type="NCBI Taxonomy" id="3231488"/>
    <lineage>
        <taxon>Bacteria</taxon>
        <taxon>Bacillati</taxon>
        <taxon>Bacillota</taxon>
        <taxon>Bacilli</taxon>
        <taxon>Bacillales</taxon>
        <taxon>Bacillaceae</taxon>
        <taxon>Ornithinibacillus</taxon>
    </lineage>
</organism>
<keyword evidence="1 3" id="KW-0489">Methyltransferase</keyword>
<dbReference type="PROSITE" id="PS00092">
    <property type="entry name" value="N6_MTASE"/>
    <property type="match status" value="1"/>
</dbReference>
<dbReference type="InterPro" id="IPR004398">
    <property type="entry name" value="RNA_MeTrfase_RsmD"/>
</dbReference>
<sequence>MRVIAGEFKGRALKAVPGNFTRPTADKVKESLFQIIGPFFNGGKALDLFAGSGNLGIEALSRGVDHVTFVDKHPKAIRTIYENIKLVKAEDQSAVFRMDALRALHIFAEKQSQFDMIFLDPPYAKIDYQKVIENILDKDLLAENGIIICEHDPKNEIAHEKLHKIKQVKYSGTIAVTLLEDVQKVHKK</sequence>
<dbReference type="PANTHER" id="PTHR43542:SF1">
    <property type="entry name" value="METHYLTRANSFERASE"/>
    <property type="match status" value="1"/>
</dbReference>
<proteinExistence type="predicted"/>
<dbReference type="AlphaFoldDB" id="A0AB39HU28"/>
<dbReference type="GO" id="GO:0003676">
    <property type="term" value="F:nucleic acid binding"/>
    <property type="evidence" value="ECO:0007669"/>
    <property type="project" value="InterPro"/>
</dbReference>
<dbReference type="Pfam" id="PF03602">
    <property type="entry name" value="Cons_hypoth95"/>
    <property type="match status" value="1"/>
</dbReference>
<protein>
    <submittedName>
        <fullName evidence="3">16S rRNA (Guanine(966)-N(2))-methyltransferase RsmD</fullName>
        <ecNumber evidence="3">2.1.1.171</ecNumber>
    </submittedName>
</protein>
<dbReference type="InterPro" id="IPR029063">
    <property type="entry name" value="SAM-dependent_MTases_sf"/>
</dbReference>
<dbReference type="EC" id="2.1.1.171" evidence="3"/>
<accession>A0AB39HU28</accession>
<dbReference type="SUPFAM" id="SSF53335">
    <property type="entry name" value="S-adenosyl-L-methionine-dependent methyltransferases"/>
    <property type="match status" value="1"/>
</dbReference>
<evidence type="ECO:0000256" key="1">
    <source>
        <dbReference type="ARBA" id="ARBA00022603"/>
    </source>
</evidence>
<keyword evidence="2 3" id="KW-0808">Transferase</keyword>
<gene>
    <name evidence="3" type="primary">rsmD</name>
    <name evidence="3" type="ORF">AB4Y30_06695</name>
</gene>
<dbReference type="PANTHER" id="PTHR43542">
    <property type="entry name" value="METHYLTRANSFERASE"/>
    <property type="match status" value="1"/>
</dbReference>